<dbReference type="InterPro" id="IPR016181">
    <property type="entry name" value="Acyl_CoA_acyltransferase"/>
</dbReference>
<evidence type="ECO:0000259" key="1">
    <source>
        <dbReference type="PROSITE" id="PS51186"/>
    </source>
</evidence>
<dbReference type="InterPro" id="IPR027365">
    <property type="entry name" value="GNAT_acetyltra_YdfB-like"/>
</dbReference>
<gene>
    <name evidence="2" type="ORF">U732_3951</name>
</gene>
<dbReference type="InterPro" id="IPR000182">
    <property type="entry name" value="GNAT_dom"/>
</dbReference>
<dbReference type="SUPFAM" id="SSF55729">
    <property type="entry name" value="Acyl-CoA N-acyltransferases (Nat)"/>
    <property type="match status" value="1"/>
</dbReference>
<dbReference type="EMBL" id="AYSO01000012">
    <property type="protein sequence ID" value="KIE48065.1"/>
    <property type="molecule type" value="Genomic_DNA"/>
</dbReference>
<reference evidence="2 3" key="1">
    <citation type="journal article" date="2015" name="Infect. Genet. Evol.">
        <title>Genomic sequences of six botulinum neurotoxin-producing strains representing three clostridial species illustrate the mobility and diversity of botulinum neurotoxin genes.</title>
        <authorList>
            <person name="Smith T.J."/>
            <person name="Hill K.K."/>
            <person name="Xie G."/>
            <person name="Foley B.T."/>
            <person name="Williamson C.H."/>
            <person name="Foster J.T."/>
            <person name="Johnson S.L."/>
            <person name="Chertkov O."/>
            <person name="Teshima H."/>
            <person name="Gibbons H.S."/>
            <person name="Johnsky L.A."/>
            <person name="Karavis M.A."/>
            <person name="Smith L.A."/>
        </authorList>
    </citation>
    <scope>NUCLEOTIDE SEQUENCE [LARGE SCALE GENOMIC DNA]</scope>
    <source>
        <strain evidence="2 3">CDC 2741</strain>
    </source>
</reference>
<dbReference type="RefSeq" id="WP_039630526.1">
    <property type="nucleotide sequence ID" value="NZ_AYSO01000012.1"/>
</dbReference>
<dbReference type="PANTHER" id="PTHR31143">
    <property type="match status" value="1"/>
</dbReference>
<dbReference type="Proteomes" id="UP000031366">
    <property type="component" value="Unassembled WGS sequence"/>
</dbReference>
<dbReference type="Pfam" id="PF12746">
    <property type="entry name" value="GNAT_acetyltran"/>
    <property type="match status" value="1"/>
</dbReference>
<sequence>MIELTKQEMTSIISLIKEYRDVELRALVEGKMEGVAWVDNKENPAIAIVLVADFCFLLGTNKKKKEESYIKHILEQYKGKLIVNYDKYWDIFIEKHFETNHKKSIRYAIKKEIDVFDREKLKGFIKNIEQEFQIEKIDATNYNKVLEDAFMADCCSNFSSLDNFEDNGIGYIIIHEDEIISGASSYSYCNGIIDITIGTKRKYRKKGLALACASKVILECLDKNIYPKWDASNLESVALAEKLGYHFDKEYYVYSIS</sequence>
<protein>
    <submittedName>
        <fullName evidence="2">GNAT acetyltransferase family protein</fullName>
    </submittedName>
</protein>
<dbReference type="GO" id="GO:0016747">
    <property type="term" value="F:acyltransferase activity, transferring groups other than amino-acyl groups"/>
    <property type="evidence" value="ECO:0007669"/>
    <property type="project" value="InterPro"/>
</dbReference>
<proteinExistence type="predicted"/>
<dbReference type="STRING" id="29341.RSJ17_11365"/>
<comment type="caution">
    <text evidence="2">The sequence shown here is derived from an EMBL/GenBank/DDBJ whole genome shotgun (WGS) entry which is preliminary data.</text>
</comment>
<dbReference type="InterPro" id="IPR042573">
    <property type="entry name" value="GNAT_acetyltra_N"/>
</dbReference>
<keyword evidence="3" id="KW-1185">Reference proteome</keyword>
<keyword evidence="2" id="KW-0808">Transferase</keyword>
<dbReference type="AlphaFoldDB" id="A0A0C1ULD1"/>
<feature type="domain" description="N-acetyltransferase" evidence="1">
    <location>
        <begin position="111"/>
        <end position="257"/>
    </location>
</feature>
<dbReference type="Gene3D" id="3.40.630.110">
    <property type="entry name" value="GNAT acetyltransferase-like"/>
    <property type="match status" value="1"/>
</dbReference>
<dbReference type="OrthoDB" id="7054616at2"/>
<dbReference type="PROSITE" id="PS51186">
    <property type="entry name" value="GNAT"/>
    <property type="match status" value="1"/>
</dbReference>
<dbReference type="PANTHER" id="PTHR31143:SF2">
    <property type="entry name" value="FR47-LIKE DOMAIN-CONTAINING PROTEIN-RELATED"/>
    <property type="match status" value="1"/>
</dbReference>
<organism evidence="2 3">
    <name type="scientific">Clostridium argentinense CDC 2741</name>
    <dbReference type="NCBI Taxonomy" id="1418104"/>
    <lineage>
        <taxon>Bacteria</taxon>
        <taxon>Bacillati</taxon>
        <taxon>Bacillota</taxon>
        <taxon>Clostridia</taxon>
        <taxon>Eubacteriales</taxon>
        <taxon>Clostridiaceae</taxon>
        <taxon>Clostridium</taxon>
    </lineage>
</organism>
<dbReference type="Gene3D" id="3.40.630.30">
    <property type="match status" value="1"/>
</dbReference>
<accession>A0A0C1ULD1</accession>
<evidence type="ECO:0000313" key="2">
    <source>
        <dbReference type="EMBL" id="KIE48065.1"/>
    </source>
</evidence>
<name>A0A0C1ULD1_9CLOT</name>
<evidence type="ECO:0000313" key="3">
    <source>
        <dbReference type="Proteomes" id="UP000031366"/>
    </source>
</evidence>